<keyword evidence="4" id="KW-0408">Iron</keyword>
<dbReference type="InterPro" id="IPR050157">
    <property type="entry name" value="PSI_iron-sulfur_center"/>
</dbReference>
<dbReference type="Gene3D" id="2.20.25.90">
    <property type="entry name" value="ADC-like domains"/>
    <property type="match status" value="1"/>
</dbReference>
<feature type="domain" description="2Fe-2S ferredoxin-type" evidence="7">
    <location>
        <begin position="36"/>
        <end position="114"/>
    </location>
</feature>
<dbReference type="PROSITE" id="PS51669">
    <property type="entry name" value="4FE4S_MOW_BIS_MGD"/>
    <property type="match status" value="1"/>
</dbReference>
<evidence type="ECO:0000256" key="3">
    <source>
        <dbReference type="ARBA" id="ARBA00022737"/>
    </source>
</evidence>
<evidence type="ECO:0000313" key="12">
    <source>
        <dbReference type="Proteomes" id="UP000199398"/>
    </source>
</evidence>
<evidence type="ECO:0000256" key="6">
    <source>
        <dbReference type="SAM" id="MobiDB-lite"/>
    </source>
</evidence>
<feature type="compositionally biased region" description="Basic and acidic residues" evidence="6">
    <location>
        <begin position="158"/>
        <end position="172"/>
    </location>
</feature>
<dbReference type="GO" id="GO:0051539">
    <property type="term" value="F:4 iron, 4 sulfur cluster binding"/>
    <property type="evidence" value="ECO:0007669"/>
    <property type="project" value="UniProtKB-KW"/>
</dbReference>
<keyword evidence="5" id="KW-0411">Iron-sulfur</keyword>
<organism evidence="11 12">
    <name type="scientific">Saccharopolyspora antimicrobica</name>
    <dbReference type="NCBI Taxonomy" id="455193"/>
    <lineage>
        <taxon>Bacteria</taxon>
        <taxon>Bacillati</taxon>
        <taxon>Actinomycetota</taxon>
        <taxon>Actinomycetes</taxon>
        <taxon>Pseudonocardiales</taxon>
        <taxon>Pseudonocardiaceae</taxon>
        <taxon>Saccharopolyspora</taxon>
    </lineage>
</organism>
<dbReference type="SMART" id="SM00926">
    <property type="entry name" value="Molybdop_Fe4S4"/>
    <property type="match status" value="1"/>
</dbReference>
<dbReference type="PANTHER" id="PTHR24960:SF84">
    <property type="entry name" value="HYDROGENASE SUBUNIT"/>
    <property type="match status" value="1"/>
</dbReference>
<evidence type="ECO:0000313" key="11">
    <source>
        <dbReference type="EMBL" id="SFM55425.1"/>
    </source>
</evidence>
<feature type="region of interest" description="Disordered" evidence="6">
    <location>
        <begin position="146"/>
        <end position="175"/>
    </location>
</feature>
<dbReference type="Pfam" id="PF04879">
    <property type="entry name" value="Molybdop_Fe4S4"/>
    <property type="match status" value="1"/>
</dbReference>
<dbReference type="RefSeq" id="WP_093146157.1">
    <property type="nucleotide sequence ID" value="NZ_FOUP01000001.1"/>
</dbReference>
<name>A0A1I4RT54_9PSEU</name>
<keyword evidence="3" id="KW-0677">Repeat</keyword>
<evidence type="ECO:0000256" key="5">
    <source>
        <dbReference type="ARBA" id="ARBA00023014"/>
    </source>
</evidence>
<dbReference type="FunFam" id="3.30.70.20:FF:000035">
    <property type="entry name" value="Iron hydrogenase 1"/>
    <property type="match status" value="1"/>
</dbReference>
<dbReference type="PROSITE" id="PS51085">
    <property type="entry name" value="2FE2S_FER_2"/>
    <property type="match status" value="1"/>
</dbReference>
<dbReference type="PROSITE" id="PS00551">
    <property type="entry name" value="MOLYBDOPTERIN_PROK_1"/>
    <property type="match status" value="1"/>
</dbReference>
<evidence type="ECO:0000256" key="4">
    <source>
        <dbReference type="ARBA" id="ARBA00023004"/>
    </source>
</evidence>
<dbReference type="Gene3D" id="3.30.70.20">
    <property type="match status" value="1"/>
</dbReference>
<dbReference type="InterPro" id="IPR027467">
    <property type="entry name" value="MopterinOxRdtase_cofactor_BS"/>
</dbReference>
<dbReference type="Pfam" id="PF12838">
    <property type="entry name" value="Fer4_7"/>
    <property type="match status" value="1"/>
</dbReference>
<dbReference type="OrthoDB" id="7376058at2"/>
<dbReference type="Proteomes" id="UP000199398">
    <property type="component" value="Unassembled WGS sequence"/>
</dbReference>
<sequence>MQPSHEKPRKRELDPERNHHCESRRGGTVDLGLPRRLVELTLDDRTVSAPEGSTILDACTALGIEVPTLCWGDTLRPRNACRMCMVEVEGSRTLVPACSRRITDGMVVRTDSERTRHSRKLVLELLGSSADLSTTPEVAGWMAEYGADPGRFGPPAPGEDRDERPPGEHEAPDGSVAATVHQPAKVDNDLYVRDYGKCILCYKCVDACGEQWQNSFAIAVAGRGFDARISTEFAAPLPESACVYCGNCIEVCPTGALSFKTEFDMRAEGTWDESRQQRTTTVCTYCGVGCNVTLHTQDNEIVRVTSPHDSSVGHGNLCIKGRFGWQHVQNREPRP</sequence>
<dbReference type="PANTHER" id="PTHR24960">
    <property type="entry name" value="PHOTOSYSTEM I IRON-SULFUR CENTER-RELATED"/>
    <property type="match status" value="1"/>
</dbReference>
<feature type="compositionally biased region" description="Basic and acidic residues" evidence="6">
    <location>
        <begin position="1"/>
        <end position="27"/>
    </location>
</feature>
<keyword evidence="2" id="KW-0479">Metal-binding</keyword>
<keyword evidence="13" id="KW-1185">Reference proteome</keyword>
<dbReference type="SUPFAM" id="SSF53706">
    <property type="entry name" value="Formate dehydrogenase/DMSO reductase, domains 1-3"/>
    <property type="match status" value="1"/>
</dbReference>
<dbReference type="InterPro" id="IPR006963">
    <property type="entry name" value="Mopterin_OxRdtase_4Fe-4S_dom"/>
</dbReference>
<reference evidence="11 12" key="1">
    <citation type="submission" date="2016-10" db="EMBL/GenBank/DDBJ databases">
        <authorList>
            <person name="de Groot N.N."/>
        </authorList>
    </citation>
    <scope>NUCLEOTIDE SEQUENCE [LARGE SCALE GENOMIC DNA]</scope>
    <source>
        <strain evidence="11 12">CPCC 201259</strain>
    </source>
</reference>
<evidence type="ECO:0000313" key="13">
    <source>
        <dbReference type="Proteomes" id="UP000270697"/>
    </source>
</evidence>
<gene>
    <name evidence="10" type="ORF">ATL45_6309</name>
    <name evidence="11" type="ORF">SAMN05421805_101683</name>
</gene>
<feature type="domain" description="4Fe-4S Mo/W bis-MGD-type" evidence="9">
    <location>
        <begin position="276"/>
        <end position="332"/>
    </location>
</feature>
<evidence type="ECO:0000259" key="8">
    <source>
        <dbReference type="PROSITE" id="PS51379"/>
    </source>
</evidence>
<evidence type="ECO:0000313" key="10">
    <source>
        <dbReference type="EMBL" id="RKT87887.1"/>
    </source>
</evidence>
<dbReference type="InterPro" id="IPR036010">
    <property type="entry name" value="2Fe-2S_ferredoxin-like_sf"/>
</dbReference>
<dbReference type="Gene3D" id="3.10.20.740">
    <property type="match status" value="1"/>
</dbReference>
<dbReference type="SUPFAM" id="SSF54862">
    <property type="entry name" value="4Fe-4S ferredoxins"/>
    <property type="match status" value="1"/>
</dbReference>
<dbReference type="SUPFAM" id="SSF54292">
    <property type="entry name" value="2Fe-2S ferredoxin-like"/>
    <property type="match status" value="1"/>
</dbReference>
<dbReference type="FunFam" id="2.20.25.90:FF:000001">
    <property type="entry name" value="Formate dehydrogenase subunit alpha"/>
    <property type="match status" value="1"/>
</dbReference>
<dbReference type="InterPro" id="IPR001041">
    <property type="entry name" value="2Fe-2S_ferredoxin-type"/>
</dbReference>
<reference evidence="10 13" key="2">
    <citation type="submission" date="2018-10" db="EMBL/GenBank/DDBJ databases">
        <title>Sequencing the genomes of 1000 actinobacteria strains.</title>
        <authorList>
            <person name="Klenk H.-P."/>
        </authorList>
    </citation>
    <scope>NUCLEOTIDE SEQUENCE [LARGE SCALE GENOMIC DNA]</scope>
    <source>
        <strain evidence="10 13">DSM 45119</strain>
    </source>
</reference>
<dbReference type="STRING" id="455193.SAMN05421805_101683"/>
<evidence type="ECO:0000259" key="9">
    <source>
        <dbReference type="PROSITE" id="PS51669"/>
    </source>
</evidence>
<feature type="region of interest" description="Disordered" evidence="6">
    <location>
        <begin position="1"/>
        <end position="28"/>
    </location>
</feature>
<dbReference type="EMBL" id="RBXX01000002">
    <property type="protein sequence ID" value="RKT87887.1"/>
    <property type="molecule type" value="Genomic_DNA"/>
</dbReference>
<keyword evidence="1" id="KW-0004">4Fe-4S</keyword>
<proteinExistence type="predicted"/>
<dbReference type="AlphaFoldDB" id="A0A1I4RT54"/>
<dbReference type="PROSITE" id="PS51379">
    <property type="entry name" value="4FE4S_FER_2"/>
    <property type="match status" value="1"/>
</dbReference>
<dbReference type="GO" id="GO:0046872">
    <property type="term" value="F:metal ion binding"/>
    <property type="evidence" value="ECO:0007669"/>
    <property type="project" value="UniProtKB-KW"/>
</dbReference>
<dbReference type="EMBL" id="FOUP01000001">
    <property type="protein sequence ID" value="SFM55425.1"/>
    <property type="molecule type" value="Genomic_DNA"/>
</dbReference>
<dbReference type="PROSITE" id="PS00198">
    <property type="entry name" value="4FE4S_FER_1"/>
    <property type="match status" value="1"/>
</dbReference>
<dbReference type="CDD" id="cd00207">
    <property type="entry name" value="fer2"/>
    <property type="match status" value="1"/>
</dbReference>
<feature type="domain" description="4Fe-4S ferredoxin-type" evidence="8">
    <location>
        <begin position="233"/>
        <end position="262"/>
    </location>
</feature>
<accession>A0A1I4RT54</accession>
<evidence type="ECO:0000259" key="7">
    <source>
        <dbReference type="PROSITE" id="PS51085"/>
    </source>
</evidence>
<dbReference type="GO" id="GO:0016491">
    <property type="term" value="F:oxidoreductase activity"/>
    <property type="evidence" value="ECO:0007669"/>
    <property type="project" value="InterPro"/>
</dbReference>
<evidence type="ECO:0000256" key="2">
    <source>
        <dbReference type="ARBA" id="ARBA00022723"/>
    </source>
</evidence>
<evidence type="ECO:0000256" key="1">
    <source>
        <dbReference type="ARBA" id="ARBA00022485"/>
    </source>
</evidence>
<protein>
    <submittedName>
        <fullName evidence="11">4Fe-4S binding domain-containing protein</fullName>
    </submittedName>
    <submittedName>
        <fullName evidence="10">NAD-dependent formate dehydrogenase iron-sulfur protein</fullName>
    </submittedName>
</protein>
<dbReference type="InterPro" id="IPR017900">
    <property type="entry name" value="4Fe4S_Fe_S_CS"/>
</dbReference>
<dbReference type="FunFam" id="3.10.20.740:FF:000003">
    <property type="entry name" value="Formate dehydrogenase subunit alpha"/>
    <property type="match status" value="1"/>
</dbReference>
<dbReference type="InterPro" id="IPR017896">
    <property type="entry name" value="4Fe4S_Fe-S-bd"/>
</dbReference>
<dbReference type="Proteomes" id="UP000270697">
    <property type="component" value="Unassembled WGS sequence"/>
</dbReference>
<dbReference type="Pfam" id="PF13510">
    <property type="entry name" value="Fer2_4"/>
    <property type="match status" value="1"/>
</dbReference>